<proteinExistence type="inferred from homology"/>
<dbReference type="VEuPathDB" id="FungiDB:BTJ68_11329"/>
<sequence length="582" mass="65169">MAVSSDADERMKTLWTSAMAHLAESGRSTMKETKETRPTVIIRQGTLKGKVLSSTNHPVPIEAWLGVRYAKPPLGELRFARPVALPPSDEIFDTVEWGHRCPGKQLITSFWTPKESEDCLTLNVFRKQGITGGNRGKGLPVMLYLHGGAFNRGTACMHDDASMLSWSERPYIAISCNYRIGALGFLNCSLTANEGVLNLGLHDQRLVLEWVQENVGAFGGDPANVTLVGLSAGAHSIGHHITNINEKRELFQKAVIQSGGPTSRVVHPFDSALHEKQFREFLEAVNCPKDLPERDIMSFLRKLPEATICNAQTRVFDTYNPSVRWAWQPVIDNEIISRRPLDAWKSGDWHKVPIITGFNHNEGSMYVPKAMATSKEFRTFFATLLPQLEPKDLDRLEELYPDPAKDPESPYTERRKEDLGPQYKRVEAAYGQYAYVAPVRQTAELAGSDKQQPPIYLYHWASQSSVVNGANHGDQLWYETMDEKVRDVSPSHDALARVFHDYICNFITSGNPNRLGDGAVKDLPAWKAFNGKDEAGKTMVFGDGNNERAGGKDAGIVAHLIKDPWAVQETDFWWQMGEKFED</sequence>
<dbReference type="OrthoDB" id="408631at2759"/>
<dbReference type="EMBL" id="QWIN01000286">
    <property type="protein sequence ID" value="RMY54594.1"/>
    <property type="molecule type" value="Genomic_DNA"/>
</dbReference>
<evidence type="ECO:0000313" key="7">
    <source>
        <dbReference type="Proteomes" id="UP000270230"/>
    </source>
</evidence>
<dbReference type="PANTHER" id="PTHR11559">
    <property type="entry name" value="CARBOXYLESTERASE"/>
    <property type="match status" value="1"/>
</dbReference>
<dbReference type="InterPro" id="IPR050309">
    <property type="entry name" value="Type-B_Carboxylest/Lipase"/>
</dbReference>
<comment type="caution">
    <text evidence="6">The sequence shown here is derived from an EMBL/GenBank/DDBJ whole genome shotgun (WGS) entry which is preliminary data.</text>
</comment>
<organism evidence="6 7">
    <name type="scientific">Hortaea werneckii</name>
    <name type="common">Black yeast</name>
    <name type="synonym">Cladosporium werneckii</name>
    <dbReference type="NCBI Taxonomy" id="91943"/>
    <lineage>
        <taxon>Eukaryota</taxon>
        <taxon>Fungi</taxon>
        <taxon>Dikarya</taxon>
        <taxon>Ascomycota</taxon>
        <taxon>Pezizomycotina</taxon>
        <taxon>Dothideomycetes</taxon>
        <taxon>Dothideomycetidae</taxon>
        <taxon>Mycosphaerellales</taxon>
        <taxon>Teratosphaeriaceae</taxon>
        <taxon>Hortaea</taxon>
    </lineage>
</organism>
<evidence type="ECO:0000256" key="2">
    <source>
        <dbReference type="ARBA" id="ARBA00022801"/>
    </source>
</evidence>
<reference evidence="6 7" key="1">
    <citation type="journal article" date="2018" name="BMC Genomics">
        <title>Genomic evidence for intraspecific hybridization in a clonal and extremely halotolerant yeast.</title>
        <authorList>
            <person name="Gostincar C."/>
            <person name="Stajich J.E."/>
            <person name="Zupancic J."/>
            <person name="Zalar P."/>
            <person name="Gunde-Cimerman N."/>
        </authorList>
    </citation>
    <scope>NUCLEOTIDE SEQUENCE [LARGE SCALE GENOMIC DNA]</scope>
    <source>
        <strain evidence="6 7">EXF-151</strain>
    </source>
</reference>
<dbReference type="Proteomes" id="UP000270230">
    <property type="component" value="Unassembled WGS sequence"/>
</dbReference>
<dbReference type="InterPro" id="IPR029058">
    <property type="entry name" value="AB_hydrolase_fold"/>
</dbReference>
<keyword evidence="2 3" id="KW-0378">Hydrolase</keyword>
<feature type="region of interest" description="Disordered" evidence="4">
    <location>
        <begin position="398"/>
        <end position="418"/>
    </location>
</feature>
<evidence type="ECO:0000256" key="4">
    <source>
        <dbReference type="SAM" id="MobiDB-lite"/>
    </source>
</evidence>
<dbReference type="SUPFAM" id="SSF53474">
    <property type="entry name" value="alpha/beta-Hydrolases"/>
    <property type="match status" value="1"/>
</dbReference>
<dbReference type="GO" id="GO:0016787">
    <property type="term" value="F:hydrolase activity"/>
    <property type="evidence" value="ECO:0007669"/>
    <property type="project" value="UniProtKB-KW"/>
</dbReference>
<dbReference type="Pfam" id="PF00135">
    <property type="entry name" value="COesterase"/>
    <property type="match status" value="1"/>
</dbReference>
<dbReference type="InterPro" id="IPR019826">
    <property type="entry name" value="Carboxylesterase_B_AS"/>
</dbReference>
<evidence type="ECO:0000259" key="5">
    <source>
        <dbReference type="Pfam" id="PF00135"/>
    </source>
</evidence>
<dbReference type="PROSITE" id="PS00122">
    <property type="entry name" value="CARBOXYLESTERASE_B_1"/>
    <property type="match status" value="1"/>
</dbReference>
<gene>
    <name evidence="6" type="ORF">D0865_04625</name>
</gene>
<accession>A0A3M7CRM4</accession>
<protein>
    <recommendedName>
        <fullName evidence="3">Carboxylic ester hydrolase</fullName>
        <ecNumber evidence="3">3.1.1.-</ecNumber>
    </recommendedName>
</protein>
<feature type="domain" description="Carboxylesterase type B" evidence="5">
    <location>
        <begin position="38"/>
        <end position="539"/>
    </location>
</feature>
<evidence type="ECO:0000256" key="3">
    <source>
        <dbReference type="RuleBase" id="RU361235"/>
    </source>
</evidence>
<dbReference type="AlphaFoldDB" id="A0A3M7CRM4"/>
<dbReference type="Gene3D" id="3.40.50.1820">
    <property type="entry name" value="alpha/beta hydrolase"/>
    <property type="match status" value="1"/>
</dbReference>
<name>A0A3M7CRM4_HORWE</name>
<evidence type="ECO:0000256" key="1">
    <source>
        <dbReference type="ARBA" id="ARBA00005964"/>
    </source>
</evidence>
<dbReference type="InterPro" id="IPR002018">
    <property type="entry name" value="CarbesteraseB"/>
</dbReference>
<evidence type="ECO:0000313" key="6">
    <source>
        <dbReference type="EMBL" id="RMY54594.1"/>
    </source>
</evidence>
<dbReference type="EC" id="3.1.1.-" evidence="3"/>
<comment type="similarity">
    <text evidence="1 3">Belongs to the type-B carboxylesterase/lipase family.</text>
</comment>